<sequence>MPDEAPEWLTVKDFAAALQVSERTVFRWLADPRHPMRVRRFGPRRSVLRIHRSEAEARTTTDA</sequence>
<dbReference type="EMBL" id="WIXO01000003">
    <property type="protein sequence ID" value="MTE22620.1"/>
    <property type="molecule type" value="Genomic_DNA"/>
</dbReference>
<gene>
    <name evidence="1" type="ORF">F0L17_26700</name>
</gene>
<comment type="caution">
    <text evidence="1">The sequence shown here is derived from an EMBL/GenBank/DDBJ whole genome shotgun (WGS) entry which is preliminary data.</text>
</comment>
<accession>A0A6G2BK45</accession>
<name>A0A6G2BK45_9ACTN</name>
<proteinExistence type="predicted"/>
<evidence type="ECO:0008006" key="3">
    <source>
        <dbReference type="Google" id="ProtNLM"/>
    </source>
</evidence>
<dbReference type="Proteomes" id="UP000473014">
    <property type="component" value="Unassembled WGS sequence"/>
</dbReference>
<dbReference type="RefSeq" id="WP_155074341.1">
    <property type="nucleotide sequence ID" value="NZ_WIXO01000003.1"/>
</dbReference>
<dbReference type="AlphaFoldDB" id="A0A6G2BK45"/>
<dbReference type="OrthoDB" id="4330189at2"/>
<protein>
    <recommendedName>
        <fullName evidence="3">Helix-turn-helix domain-containing protein</fullName>
    </recommendedName>
</protein>
<reference evidence="1 2" key="1">
    <citation type="submission" date="2019-11" db="EMBL/GenBank/DDBJ databases">
        <authorList>
            <person name="Yuan L."/>
        </authorList>
    </citation>
    <scope>NUCLEOTIDE SEQUENCE [LARGE SCALE GENOMIC DNA]</scope>
    <source>
        <strain evidence="1 2">TRM43335</strain>
    </source>
</reference>
<keyword evidence="2" id="KW-1185">Reference proteome</keyword>
<evidence type="ECO:0000313" key="2">
    <source>
        <dbReference type="Proteomes" id="UP000473014"/>
    </source>
</evidence>
<organism evidence="1 2">
    <name type="scientific">Streptomyces taklimakanensis</name>
    <dbReference type="NCBI Taxonomy" id="2569853"/>
    <lineage>
        <taxon>Bacteria</taxon>
        <taxon>Bacillati</taxon>
        <taxon>Actinomycetota</taxon>
        <taxon>Actinomycetes</taxon>
        <taxon>Kitasatosporales</taxon>
        <taxon>Streptomycetaceae</taxon>
        <taxon>Streptomyces</taxon>
    </lineage>
</organism>
<evidence type="ECO:0000313" key="1">
    <source>
        <dbReference type="EMBL" id="MTE22620.1"/>
    </source>
</evidence>